<dbReference type="STRING" id="217511.GCA_001463845_01741"/>
<evidence type="ECO:0000256" key="1">
    <source>
        <dbReference type="ARBA" id="ARBA00009437"/>
    </source>
</evidence>
<evidence type="ECO:0000259" key="5">
    <source>
        <dbReference type="PROSITE" id="PS50931"/>
    </source>
</evidence>
<dbReference type="Proteomes" id="UP000004310">
    <property type="component" value="Unassembled WGS sequence"/>
</dbReference>
<feature type="domain" description="HTH lysR-type" evidence="5">
    <location>
        <begin position="8"/>
        <end position="65"/>
    </location>
</feature>
<dbReference type="RefSeq" id="WP_007066333.1">
    <property type="nucleotide sequence ID" value="NZ_DS022272.1"/>
</dbReference>
<comment type="similarity">
    <text evidence="1">Belongs to the LysR transcriptional regulatory family.</text>
</comment>
<sequence length="299" mass="32821">MVHPSFVIETEVAQTLVAIYETHSFTRAADRIGRTPSAVSVQVKKLETVLERELFTRHGRSVTPTPDGDVLCGYARRMLALNAEAIAHFATSSMEGRIVFGAPDDIGHIAIPQILQRFAATHPQVEIDVRLRTSDELRRLLDDGRLDLAVVSCEHYGARDYKVIHTEELVWAGLKHGYAVEREPLPLALARTGCAWRERALKALEKAGRSFRIAYSSEHTQPQIAAVLADLAIAVLPESHVAPPLRRLGVDEGLPPLARYEVALLKREDPSEAVEALAEVVANSFADGTWSDTSPLTAA</sequence>
<dbReference type="InterPro" id="IPR036390">
    <property type="entry name" value="WH_DNA-bd_sf"/>
</dbReference>
<accession>Q0G7K6</accession>
<dbReference type="SUPFAM" id="SSF46785">
    <property type="entry name" value="Winged helix' DNA-binding domain"/>
    <property type="match status" value="1"/>
</dbReference>
<proteinExistence type="inferred from homology"/>
<dbReference type="Gene3D" id="3.40.190.10">
    <property type="entry name" value="Periplasmic binding protein-like II"/>
    <property type="match status" value="2"/>
</dbReference>
<dbReference type="GO" id="GO:0003677">
    <property type="term" value="F:DNA binding"/>
    <property type="evidence" value="ECO:0007669"/>
    <property type="project" value="UniProtKB-KW"/>
</dbReference>
<evidence type="ECO:0000313" key="6">
    <source>
        <dbReference type="EMBL" id="EAU42358.1"/>
    </source>
</evidence>
<evidence type="ECO:0000256" key="3">
    <source>
        <dbReference type="ARBA" id="ARBA00023125"/>
    </source>
</evidence>
<keyword evidence="7" id="KW-1185">Reference proteome</keyword>
<protein>
    <submittedName>
        <fullName evidence="6">Bacterial regulatory protein LysR, HTH motif:LysR substrate binding domain</fullName>
    </submittedName>
</protein>
<dbReference type="InterPro" id="IPR050176">
    <property type="entry name" value="LTTR"/>
</dbReference>
<dbReference type="PANTHER" id="PTHR30579:SF7">
    <property type="entry name" value="HTH-TYPE TRANSCRIPTIONAL REGULATOR LRHA-RELATED"/>
    <property type="match status" value="1"/>
</dbReference>
<keyword evidence="2" id="KW-0805">Transcription regulation</keyword>
<organism evidence="6 7">
    <name type="scientific">Fulvimarina pelagi HTCC2506</name>
    <dbReference type="NCBI Taxonomy" id="314231"/>
    <lineage>
        <taxon>Bacteria</taxon>
        <taxon>Pseudomonadati</taxon>
        <taxon>Pseudomonadota</taxon>
        <taxon>Alphaproteobacteria</taxon>
        <taxon>Hyphomicrobiales</taxon>
        <taxon>Aurantimonadaceae</taxon>
        <taxon>Fulvimarina</taxon>
    </lineage>
</organism>
<keyword evidence="3" id="KW-0238">DNA-binding</keyword>
<dbReference type="HOGENOM" id="CLU_039613_1_4_5"/>
<dbReference type="PANTHER" id="PTHR30579">
    <property type="entry name" value="TRANSCRIPTIONAL REGULATOR"/>
    <property type="match status" value="1"/>
</dbReference>
<dbReference type="AlphaFoldDB" id="Q0G7K6"/>
<dbReference type="eggNOG" id="COG0583">
    <property type="taxonomic scope" value="Bacteria"/>
</dbReference>
<keyword evidence="4" id="KW-0804">Transcription</keyword>
<name>Q0G7K6_9HYPH</name>
<dbReference type="InterPro" id="IPR000847">
    <property type="entry name" value="LysR_HTH_N"/>
</dbReference>
<dbReference type="Pfam" id="PF03466">
    <property type="entry name" value="LysR_substrate"/>
    <property type="match status" value="1"/>
</dbReference>
<dbReference type="EMBL" id="AATP01000001">
    <property type="protein sequence ID" value="EAU42358.1"/>
    <property type="molecule type" value="Genomic_DNA"/>
</dbReference>
<reference evidence="6 7" key="1">
    <citation type="journal article" date="2010" name="J. Bacteriol.">
        <title>Genome sequence of Fulvimarina pelagi HTCC2506T, a Mn(II)-oxidizing alphaproteobacterium possessing an aerobic anoxygenic photosynthetic gene cluster and Xanthorhodopsin.</title>
        <authorList>
            <person name="Kang I."/>
            <person name="Oh H.M."/>
            <person name="Lim S.I."/>
            <person name="Ferriera S."/>
            <person name="Giovannoni S.J."/>
            <person name="Cho J.C."/>
        </authorList>
    </citation>
    <scope>NUCLEOTIDE SEQUENCE [LARGE SCALE GENOMIC DNA]</scope>
    <source>
        <strain evidence="6 7">HTCC2506</strain>
    </source>
</reference>
<dbReference type="GO" id="GO:0003700">
    <property type="term" value="F:DNA-binding transcription factor activity"/>
    <property type="evidence" value="ECO:0007669"/>
    <property type="project" value="InterPro"/>
</dbReference>
<dbReference type="Gene3D" id="1.10.10.10">
    <property type="entry name" value="Winged helix-like DNA-binding domain superfamily/Winged helix DNA-binding domain"/>
    <property type="match status" value="1"/>
</dbReference>
<evidence type="ECO:0000256" key="2">
    <source>
        <dbReference type="ARBA" id="ARBA00023015"/>
    </source>
</evidence>
<dbReference type="InterPro" id="IPR005119">
    <property type="entry name" value="LysR_subst-bd"/>
</dbReference>
<dbReference type="PROSITE" id="PS50931">
    <property type="entry name" value="HTH_LYSR"/>
    <property type="match status" value="1"/>
</dbReference>
<comment type="caution">
    <text evidence="6">The sequence shown here is derived from an EMBL/GenBank/DDBJ whole genome shotgun (WGS) entry which is preliminary data.</text>
</comment>
<gene>
    <name evidence="6" type="ORF">FP2506_05951</name>
</gene>
<dbReference type="SUPFAM" id="SSF53850">
    <property type="entry name" value="Periplasmic binding protein-like II"/>
    <property type="match status" value="1"/>
</dbReference>
<dbReference type="Pfam" id="PF00126">
    <property type="entry name" value="HTH_1"/>
    <property type="match status" value="1"/>
</dbReference>
<evidence type="ECO:0000256" key="4">
    <source>
        <dbReference type="ARBA" id="ARBA00023163"/>
    </source>
</evidence>
<dbReference type="InterPro" id="IPR036388">
    <property type="entry name" value="WH-like_DNA-bd_sf"/>
</dbReference>
<evidence type="ECO:0000313" key="7">
    <source>
        <dbReference type="Proteomes" id="UP000004310"/>
    </source>
</evidence>